<name>A0ABW2XAX0_9ACTN</name>
<dbReference type="RefSeq" id="WP_165502966.1">
    <property type="nucleotide sequence ID" value="NZ_CAACUY010000075.1"/>
</dbReference>
<dbReference type="Proteomes" id="UP001597063">
    <property type="component" value="Unassembled WGS sequence"/>
</dbReference>
<accession>A0ABW2XAX0</accession>
<organism evidence="1 2">
    <name type="scientific">Actinomadura fibrosa</name>
    <dbReference type="NCBI Taxonomy" id="111802"/>
    <lineage>
        <taxon>Bacteria</taxon>
        <taxon>Bacillati</taxon>
        <taxon>Actinomycetota</taxon>
        <taxon>Actinomycetes</taxon>
        <taxon>Streptosporangiales</taxon>
        <taxon>Thermomonosporaceae</taxon>
        <taxon>Actinomadura</taxon>
    </lineage>
</organism>
<gene>
    <name evidence="1" type="ORF">ACFQZM_01200</name>
</gene>
<comment type="caution">
    <text evidence="1">The sequence shown here is derived from an EMBL/GenBank/DDBJ whole genome shotgun (WGS) entry which is preliminary data.</text>
</comment>
<proteinExistence type="predicted"/>
<reference evidence="2" key="1">
    <citation type="journal article" date="2019" name="Int. J. Syst. Evol. Microbiol.">
        <title>The Global Catalogue of Microorganisms (GCM) 10K type strain sequencing project: providing services to taxonomists for standard genome sequencing and annotation.</title>
        <authorList>
            <consortium name="The Broad Institute Genomics Platform"/>
            <consortium name="The Broad Institute Genome Sequencing Center for Infectious Disease"/>
            <person name="Wu L."/>
            <person name="Ma J."/>
        </authorList>
    </citation>
    <scope>NUCLEOTIDE SEQUENCE [LARGE SCALE GENOMIC DNA]</scope>
    <source>
        <strain evidence="2">JCM 9371</strain>
    </source>
</reference>
<protein>
    <submittedName>
        <fullName evidence="1">Scr1 family TA system antitoxin-like transcriptional regulator</fullName>
    </submittedName>
</protein>
<keyword evidence="2" id="KW-1185">Reference proteome</keyword>
<evidence type="ECO:0000313" key="1">
    <source>
        <dbReference type="EMBL" id="MFD0683097.1"/>
    </source>
</evidence>
<dbReference type="EMBL" id="JBHTGP010000001">
    <property type="protein sequence ID" value="MFD0683097.1"/>
    <property type="molecule type" value="Genomic_DNA"/>
</dbReference>
<sequence>MNGITARTVSRHDGAIQILRVGSRVVAYVGAQLGGRLIEGGDETAALALRFAQIGAVALSEADSRALIEKTMRTYISDQVA</sequence>
<evidence type="ECO:0000313" key="2">
    <source>
        <dbReference type="Proteomes" id="UP001597063"/>
    </source>
</evidence>